<evidence type="ECO:0000313" key="3">
    <source>
        <dbReference type="Proteomes" id="UP001189429"/>
    </source>
</evidence>
<name>A0ABN9X5A3_9DINO</name>
<keyword evidence="3" id="KW-1185">Reference proteome</keyword>
<gene>
    <name evidence="2" type="ORF">PCOR1329_LOCUS73580</name>
</gene>
<sequence>CPLRSQVVASTGGGYGYRIHPRLADAARDGAQPSPRLRRRCICDAARSTDPISSESIWAAARYRAQFETIVTTVFRSLDRPAYLTVGEVRNRKLMLNFFAHAHNVTETDNTVMTVISVQLDHNGTVECERSRERFQTGRLDIRCVDLGGWLPDPFFGKRVHAGSGSCVYNMLIWTKPEIFLSAVRASQHDVIMIDTDVVMYHDLFKLSRQIREQHNYKVIVASENHGYHNPNTGVVLASKSGTEVLEWWTDVNLDFVSSFAGDQSAFLDLAKTTSNFWVHVGMFNPSMVGQCGIPGAWATHYNCLGGQKMSVMIHQSDWSDEVAKQYKFGRHRNNSLRTNWSGPRTWNDDDDAIQTMTAAGDWLIEE</sequence>
<feature type="domain" description="Nucleotide-diphospho-sugar transferase" evidence="1">
    <location>
        <begin position="161"/>
        <end position="275"/>
    </location>
</feature>
<reference evidence="2" key="1">
    <citation type="submission" date="2023-10" db="EMBL/GenBank/DDBJ databases">
        <authorList>
            <person name="Chen Y."/>
            <person name="Shah S."/>
            <person name="Dougan E. K."/>
            <person name="Thang M."/>
            <person name="Chan C."/>
        </authorList>
    </citation>
    <scope>NUCLEOTIDE SEQUENCE [LARGE SCALE GENOMIC DNA]</scope>
</reference>
<dbReference type="Pfam" id="PF03407">
    <property type="entry name" value="Nucleotid_trans"/>
    <property type="match status" value="1"/>
</dbReference>
<dbReference type="InterPro" id="IPR005069">
    <property type="entry name" value="Nucl-diP-sugar_transferase"/>
</dbReference>
<organism evidence="2 3">
    <name type="scientific">Prorocentrum cordatum</name>
    <dbReference type="NCBI Taxonomy" id="2364126"/>
    <lineage>
        <taxon>Eukaryota</taxon>
        <taxon>Sar</taxon>
        <taxon>Alveolata</taxon>
        <taxon>Dinophyceae</taxon>
        <taxon>Prorocentrales</taxon>
        <taxon>Prorocentraceae</taxon>
        <taxon>Prorocentrum</taxon>
    </lineage>
</organism>
<dbReference type="Proteomes" id="UP001189429">
    <property type="component" value="Unassembled WGS sequence"/>
</dbReference>
<proteinExistence type="predicted"/>
<evidence type="ECO:0000313" key="2">
    <source>
        <dbReference type="EMBL" id="CAK0894554.1"/>
    </source>
</evidence>
<accession>A0ABN9X5A3</accession>
<comment type="caution">
    <text evidence="2">The sequence shown here is derived from an EMBL/GenBank/DDBJ whole genome shotgun (WGS) entry which is preliminary data.</text>
</comment>
<feature type="non-terminal residue" evidence="2">
    <location>
        <position position="1"/>
    </location>
</feature>
<dbReference type="EMBL" id="CAUYUJ010019916">
    <property type="protein sequence ID" value="CAK0894554.1"/>
    <property type="molecule type" value="Genomic_DNA"/>
</dbReference>
<evidence type="ECO:0000259" key="1">
    <source>
        <dbReference type="Pfam" id="PF03407"/>
    </source>
</evidence>
<protein>
    <recommendedName>
        <fullName evidence="1">Nucleotide-diphospho-sugar transferase domain-containing protein</fullName>
    </recommendedName>
</protein>